<dbReference type="InterPro" id="IPR018490">
    <property type="entry name" value="cNMP-bd_dom_sf"/>
</dbReference>
<dbReference type="EMBL" id="JAVDWE010000016">
    <property type="protein sequence ID" value="MDR7096835.1"/>
    <property type="molecule type" value="Genomic_DNA"/>
</dbReference>
<dbReference type="Proteomes" id="UP001265550">
    <property type="component" value="Unassembled WGS sequence"/>
</dbReference>
<evidence type="ECO:0000259" key="1">
    <source>
        <dbReference type="PROSITE" id="PS50042"/>
    </source>
</evidence>
<dbReference type="CDD" id="cd00038">
    <property type="entry name" value="CAP_ED"/>
    <property type="match status" value="1"/>
</dbReference>
<dbReference type="PROSITE" id="PS50042">
    <property type="entry name" value="CNMP_BINDING_3"/>
    <property type="match status" value="1"/>
</dbReference>
<protein>
    <submittedName>
        <fullName evidence="2">CRP-like cAMP-binding protein</fullName>
    </submittedName>
</protein>
<gene>
    <name evidence="2" type="ORF">J2X09_004592</name>
</gene>
<accession>A0ABU1VH87</accession>
<dbReference type="InterPro" id="IPR000595">
    <property type="entry name" value="cNMP-bd_dom"/>
</dbReference>
<evidence type="ECO:0000313" key="2">
    <source>
        <dbReference type="EMBL" id="MDR7096835.1"/>
    </source>
</evidence>
<comment type="caution">
    <text evidence="2">The sequence shown here is derived from an EMBL/GenBank/DDBJ whole genome shotgun (WGS) entry which is preliminary data.</text>
</comment>
<keyword evidence="3" id="KW-1185">Reference proteome</keyword>
<dbReference type="SMART" id="SM00100">
    <property type="entry name" value="cNMP"/>
    <property type="match status" value="1"/>
</dbReference>
<sequence>MALFNTLFGARPANDRRARVLASGTAQRAAELLRSSTALLNLSEQEALTVVGYMQLRRCAEGEAIIRQGDSGGSGDDGFMALVVEGEVTVETLNVSRVDAQTVNVLGPGHLMGEMSLMDGAARSATCTASTAVRCAVLTRESLEALVTEEPATAAKLLSGVALRLSRRLREADGKLQLYSQLVFSMQQEIDRLVPDPE</sequence>
<dbReference type="InterPro" id="IPR014710">
    <property type="entry name" value="RmlC-like_jellyroll"/>
</dbReference>
<proteinExistence type="predicted"/>
<feature type="domain" description="Cyclic nucleotide-binding" evidence="1">
    <location>
        <begin position="38"/>
        <end position="147"/>
    </location>
</feature>
<evidence type="ECO:0000313" key="3">
    <source>
        <dbReference type="Proteomes" id="UP001265550"/>
    </source>
</evidence>
<dbReference type="InterPro" id="IPR050397">
    <property type="entry name" value="Env_Response_Regulators"/>
</dbReference>
<dbReference type="PANTHER" id="PTHR24567:SF74">
    <property type="entry name" value="HTH-TYPE TRANSCRIPTIONAL REGULATOR ARCR"/>
    <property type="match status" value="1"/>
</dbReference>
<dbReference type="SUPFAM" id="SSF51206">
    <property type="entry name" value="cAMP-binding domain-like"/>
    <property type="match status" value="1"/>
</dbReference>
<organism evidence="2 3">
    <name type="scientific">Hydrogenophaga laconesensis</name>
    <dbReference type="NCBI Taxonomy" id="1805971"/>
    <lineage>
        <taxon>Bacteria</taxon>
        <taxon>Pseudomonadati</taxon>
        <taxon>Pseudomonadota</taxon>
        <taxon>Betaproteobacteria</taxon>
        <taxon>Burkholderiales</taxon>
        <taxon>Comamonadaceae</taxon>
        <taxon>Hydrogenophaga</taxon>
    </lineage>
</organism>
<dbReference type="Gene3D" id="2.60.120.10">
    <property type="entry name" value="Jelly Rolls"/>
    <property type="match status" value="1"/>
</dbReference>
<dbReference type="PANTHER" id="PTHR24567">
    <property type="entry name" value="CRP FAMILY TRANSCRIPTIONAL REGULATORY PROTEIN"/>
    <property type="match status" value="1"/>
</dbReference>
<reference evidence="2 3" key="1">
    <citation type="submission" date="2023-07" db="EMBL/GenBank/DDBJ databases">
        <title>Sorghum-associated microbial communities from plants grown in Nebraska, USA.</title>
        <authorList>
            <person name="Schachtman D."/>
        </authorList>
    </citation>
    <scope>NUCLEOTIDE SEQUENCE [LARGE SCALE GENOMIC DNA]</scope>
    <source>
        <strain evidence="2 3">BE240</strain>
    </source>
</reference>
<name>A0ABU1VH87_9BURK</name>
<dbReference type="Pfam" id="PF00027">
    <property type="entry name" value="cNMP_binding"/>
    <property type="match status" value="1"/>
</dbReference>